<reference evidence="3" key="1">
    <citation type="journal article" date="2019" name="Int. J. Syst. Evol. Microbiol.">
        <title>The Global Catalogue of Microorganisms (GCM) 10K type strain sequencing project: providing services to taxonomists for standard genome sequencing and annotation.</title>
        <authorList>
            <consortium name="The Broad Institute Genomics Platform"/>
            <consortium name="The Broad Institute Genome Sequencing Center for Infectious Disease"/>
            <person name="Wu L."/>
            <person name="Ma J."/>
        </authorList>
    </citation>
    <scope>NUCLEOTIDE SEQUENCE [LARGE SCALE GENOMIC DNA]</scope>
    <source>
        <strain evidence="3">KCTC 52168</strain>
    </source>
</reference>
<dbReference type="Proteomes" id="UP001595556">
    <property type="component" value="Unassembled WGS sequence"/>
</dbReference>
<accession>A0ABV7H0Q7</accession>
<dbReference type="InterPro" id="IPR000182">
    <property type="entry name" value="GNAT_dom"/>
</dbReference>
<name>A0ABV7H0Q7_9BURK</name>
<dbReference type="CDD" id="cd04301">
    <property type="entry name" value="NAT_SF"/>
    <property type="match status" value="1"/>
</dbReference>
<dbReference type="EMBL" id="JBHRTI010000001">
    <property type="protein sequence ID" value="MFC3146035.1"/>
    <property type="molecule type" value="Genomic_DNA"/>
</dbReference>
<dbReference type="SUPFAM" id="SSF55729">
    <property type="entry name" value="Acyl-CoA N-acyltransferases (Nat)"/>
    <property type="match status" value="1"/>
</dbReference>
<dbReference type="Pfam" id="PF13508">
    <property type="entry name" value="Acetyltransf_7"/>
    <property type="match status" value="1"/>
</dbReference>
<evidence type="ECO:0000313" key="3">
    <source>
        <dbReference type="Proteomes" id="UP001595556"/>
    </source>
</evidence>
<dbReference type="PROSITE" id="PS51186">
    <property type="entry name" value="GNAT"/>
    <property type="match status" value="1"/>
</dbReference>
<gene>
    <name evidence="2" type="ORF">ACFOEN_00105</name>
</gene>
<dbReference type="InterPro" id="IPR016181">
    <property type="entry name" value="Acyl_CoA_acyltransferase"/>
</dbReference>
<organism evidence="2 3">
    <name type="scientific">Piscinibacterium candidicorallinum</name>
    <dbReference type="NCBI Taxonomy" id="1793872"/>
    <lineage>
        <taxon>Bacteria</taxon>
        <taxon>Pseudomonadati</taxon>
        <taxon>Pseudomonadota</taxon>
        <taxon>Betaproteobacteria</taxon>
        <taxon>Burkholderiales</taxon>
        <taxon>Piscinibacterium</taxon>
    </lineage>
</organism>
<dbReference type="Gene3D" id="3.40.630.30">
    <property type="match status" value="1"/>
</dbReference>
<proteinExistence type="predicted"/>
<comment type="caution">
    <text evidence="2">The sequence shown here is derived from an EMBL/GenBank/DDBJ whole genome shotgun (WGS) entry which is preliminary data.</text>
</comment>
<protein>
    <submittedName>
        <fullName evidence="2">GNAT family N-acetyltransferase</fullName>
    </submittedName>
</protein>
<sequence length="127" mass="13591">MPSAFSCLGPQRLLASTLADFARSSLLELDAAALSGAACFVARREARLIGLLALARRNDTDADLLWLGVDPTQRRQGVARDLLRVGCAWWARQGGRGMFAPQSCDAALLASLGFAAAQDGCWVRWIG</sequence>
<feature type="domain" description="N-acetyltransferase" evidence="1">
    <location>
        <begin position="1"/>
        <end position="127"/>
    </location>
</feature>
<dbReference type="RefSeq" id="WP_377300325.1">
    <property type="nucleotide sequence ID" value="NZ_CP180191.1"/>
</dbReference>
<evidence type="ECO:0000313" key="2">
    <source>
        <dbReference type="EMBL" id="MFC3146035.1"/>
    </source>
</evidence>
<evidence type="ECO:0000259" key="1">
    <source>
        <dbReference type="PROSITE" id="PS51186"/>
    </source>
</evidence>
<keyword evidence="3" id="KW-1185">Reference proteome</keyword>